<keyword evidence="3" id="KW-1185">Reference proteome</keyword>
<protein>
    <submittedName>
        <fullName evidence="4">von Willebrand factor D and EGF domain-containing protein-like</fullName>
    </submittedName>
</protein>
<dbReference type="Gene3D" id="2.10.25.10">
    <property type="entry name" value="Laminin"/>
    <property type="match status" value="1"/>
</dbReference>
<evidence type="ECO:0000313" key="4">
    <source>
        <dbReference type="RefSeq" id="XP_006811635.1"/>
    </source>
</evidence>
<dbReference type="Pfam" id="PF26129">
    <property type="entry name" value="Vwde"/>
    <property type="match status" value="1"/>
</dbReference>
<feature type="region of interest" description="Disordered" evidence="1">
    <location>
        <begin position="511"/>
        <end position="530"/>
    </location>
</feature>
<name>A0ABM0LV44_SACKO</name>
<dbReference type="InterPro" id="IPR058727">
    <property type="entry name" value="Helical_Vwde"/>
</dbReference>
<evidence type="ECO:0000256" key="1">
    <source>
        <dbReference type="SAM" id="MobiDB-lite"/>
    </source>
</evidence>
<accession>A0ABM0LV44</accession>
<organism evidence="3 4">
    <name type="scientific">Saccoglossus kowalevskii</name>
    <name type="common">Acorn worm</name>
    <dbReference type="NCBI Taxonomy" id="10224"/>
    <lineage>
        <taxon>Eukaryota</taxon>
        <taxon>Metazoa</taxon>
        <taxon>Hemichordata</taxon>
        <taxon>Enteropneusta</taxon>
        <taxon>Harrimaniidae</taxon>
        <taxon>Saccoglossus</taxon>
    </lineage>
</organism>
<dbReference type="GeneID" id="100378251"/>
<proteinExistence type="predicted"/>
<feature type="domain" description="Vwde helical" evidence="2">
    <location>
        <begin position="304"/>
        <end position="388"/>
    </location>
</feature>
<evidence type="ECO:0000259" key="2">
    <source>
        <dbReference type="Pfam" id="PF26129"/>
    </source>
</evidence>
<dbReference type="Proteomes" id="UP000694865">
    <property type="component" value="Unplaced"/>
</dbReference>
<gene>
    <name evidence="4" type="primary">LOC100378251</name>
</gene>
<reference evidence="4" key="1">
    <citation type="submission" date="2025-08" db="UniProtKB">
        <authorList>
            <consortium name="RefSeq"/>
        </authorList>
    </citation>
    <scope>IDENTIFICATION</scope>
    <source>
        <tissue evidence="4">Testes</tissue>
    </source>
</reference>
<dbReference type="RefSeq" id="XP_006811635.1">
    <property type="nucleotide sequence ID" value="XM_006811572.1"/>
</dbReference>
<sequence length="579" mass="63401">MPGEYIFYKHETQPYEVQTRLAPCGSVACNCGVAVRVDDDVIVVDRCKVKKELIVYYWRGQQYSYYRDISTLTIEIFVNGEMTPGFRLIRENSGNTYKIHLPTGASIEIQGTYIGFGVYFAPAPDDYGIISGGFCGSCDSDKSNDLLKGPFGSSTTSYATPTNSFWDGLHELSESWRTPDGYNLFYGEIEDIAADVGTDPTEEPEPEEILTYCTCSPSTNAITLDNMDSVTVQEECSAEKDRARSHLPTENSDPTDCTDRWCDVTEDYIQTAEARRRRRRRSTGNSDLSFEYDPDFVPSVPSWPTPSGITESDADTYCNDIIINSAAGVACAGELESDEKTTMIDFCKTDILVMDSLKAGDNSAELMKEQCEESVSKDPTNWVTVNGALVPPASVVGVLCPSDCSGNGTCVDGVCECYANRGGTDCSINLLEAPEVFIAHDGGLCDASEDECLSVDILGNSFVASDALTCHYTKIKIGTDGFEVTDEVTTLPGIFVSFELVRCPSEPTWSRRRRRAAEDGPDEPEGSLVSVSNDGVLTSYELVVIIHNSRCDECNGTQGYCVRRDDICISDGECYDEGT</sequence>
<evidence type="ECO:0000313" key="3">
    <source>
        <dbReference type="Proteomes" id="UP000694865"/>
    </source>
</evidence>